<dbReference type="AlphaFoldDB" id="A0A9Q0B0X3"/>
<dbReference type="EMBL" id="SDAQ01000078">
    <property type="protein sequence ID" value="KAI3542375.1"/>
    <property type="molecule type" value="Genomic_DNA"/>
</dbReference>
<dbReference type="Proteomes" id="UP001056436">
    <property type="component" value="Unassembled WGS sequence"/>
</dbReference>
<sequence>MAPVFPFDVPVLLPSTDTTFLTSFVQHRQLGREPLAAIRRHGGLT</sequence>
<evidence type="ECO:0000313" key="1">
    <source>
        <dbReference type="EMBL" id="KAI3542375.1"/>
    </source>
</evidence>
<accession>A0A9Q0B0X3</accession>
<proteinExistence type="predicted"/>
<comment type="caution">
    <text evidence="1">The sequence shown here is derived from an EMBL/GenBank/DDBJ whole genome shotgun (WGS) entry which is preliminary data.</text>
</comment>
<gene>
    <name evidence="1" type="ORF">CABS02_10438</name>
</gene>
<organism evidence="1 2">
    <name type="scientific">Colletotrichum abscissum</name>
    <dbReference type="NCBI Taxonomy" id="1671311"/>
    <lineage>
        <taxon>Eukaryota</taxon>
        <taxon>Fungi</taxon>
        <taxon>Dikarya</taxon>
        <taxon>Ascomycota</taxon>
        <taxon>Pezizomycotina</taxon>
        <taxon>Sordariomycetes</taxon>
        <taxon>Hypocreomycetidae</taxon>
        <taxon>Glomerellales</taxon>
        <taxon>Glomerellaceae</taxon>
        <taxon>Colletotrichum</taxon>
        <taxon>Colletotrichum acutatum species complex</taxon>
    </lineage>
</organism>
<keyword evidence="2" id="KW-1185">Reference proteome</keyword>
<dbReference type="OrthoDB" id="10497498at2759"/>
<reference evidence="1" key="1">
    <citation type="submission" date="2019-01" db="EMBL/GenBank/DDBJ databases">
        <title>Colletotrichum abscissum LGMF1257.</title>
        <authorList>
            <person name="Baroncelli R."/>
        </authorList>
    </citation>
    <scope>NUCLEOTIDE SEQUENCE</scope>
    <source>
        <strain evidence="1">Ca142</strain>
    </source>
</reference>
<evidence type="ECO:0000313" key="2">
    <source>
        <dbReference type="Proteomes" id="UP001056436"/>
    </source>
</evidence>
<name>A0A9Q0B0X3_9PEZI</name>
<protein>
    <submittedName>
        <fullName evidence="1">Uncharacterized protein</fullName>
    </submittedName>
</protein>